<accession>X1RA61</accession>
<comment type="caution">
    <text evidence="1">The sequence shown here is derived from an EMBL/GenBank/DDBJ whole genome shotgun (WGS) entry which is preliminary data.</text>
</comment>
<sequence length="70" mass="8038">MSFDVKARIQELEGKIVAVCVTCPHARFVTGRFECDRKRSECHSKRVRRWLAEIKKLEEVNGTGKSSKDS</sequence>
<dbReference type="EMBL" id="BARW01000132">
    <property type="protein sequence ID" value="GAI60020.1"/>
    <property type="molecule type" value="Genomic_DNA"/>
</dbReference>
<reference evidence="1" key="1">
    <citation type="journal article" date="2014" name="Front. Microbiol.">
        <title>High frequency of phylogenetically diverse reductive dehalogenase-homologous genes in deep subseafloor sedimentary metagenomes.</title>
        <authorList>
            <person name="Kawai M."/>
            <person name="Futagami T."/>
            <person name="Toyoda A."/>
            <person name="Takaki Y."/>
            <person name="Nishi S."/>
            <person name="Hori S."/>
            <person name="Arai W."/>
            <person name="Tsubouchi T."/>
            <person name="Morono Y."/>
            <person name="Uchiyama I."/>
            <person name="Ito T."/>
            <person name="Fujiyama A."/>
            <person name="Inagaki F."/>
            <person name="Takami H."/>
        </authorList>
    </citation>
    <scope>NUCLEOTIDE SEQUENCE</scope>
    <source>
        <strain evidence="1">Expedition CK06-06</strain>
    </source>
</reference>
<organism evidence="1">
    <name type="scientific">marine sediment metagenome</name>
    <dbReference type="NCBI Taxonomy" id="412755"/>
    <lineage>
        <taxon>unclassified sequences</taxon>
        <taxon>metagenomes</taxon>
        <taxon>ecological metagenomes</taxon>
    </lineage>
</organism>
<name>X1RA61_9ZZZZ</name>
<gene>
    <name evidence="1" type="ORF">S12H4_00835</name>
</gene>
<proteinExistence type="predicted"/>
<protein>
    <submittedName>
        <fullName evidence="1">Uncharacterized protein</fullName>
    </submittedName>
</protein>
<dbReference type="AlphaFoldDB" id="X1RA61"/>
<evidence type="ECO:0000313" key="1">
    <source>
        <dbReference type="EMBL" id="GAI60020.1"/>
    </source>
</evidence>